<dbReference type="Proteomes" id="UP001614394">
    <property type="component" value="Unassembled WGS sequence"/>
</dbReference>
<reference evidence="2 3" key="1">
    <citation type="submission" date="2024-10" db="EMBL/GenBank/DDBJ databases">
        <title>The Natural Products Discovery Center: Release of the First 8490 Sequenced Strains for Exploring Actinobacteria Biosynthetic Diversity.</title>
        <authorList>
            <person name="Kalkreuter E."/>
            <person name="Kautsar S.A."/>
            <person name="Yang D."/>
            <person name="Bader C.D."/>
            <person name="Teijaro C.N."/>
            <person name="Fluegel L."/>
            <person name="Davis C.M."/>
            <person name="Simpson J.R."/>
            <person name="Lauterbach L."/>
            <person name="Steele A.D."/>
            <person name="Gui C."/>
            <person name="Meng S."/>
            <person name="Li G."/>
            <person name="Viehrig K."/>
            <person name="Ye F."/>
            <person name="Su P."/>
            <person name="Kiefer A.F."/>
            <person name="Nichols A."/>
            <person name="Cepeda A.J."/>
            <person name="Yan W."/>
            <person name="Fan B."/>
            <person name="Jiang Y."/>
            <person name="Adhikari A."/>
            <person name="Zheng C.-J."/>
            <person name="Schuster L."/>
            <person name="Cowan T.M."/>
            <person name="Smanski M.J."/>
            <person name="Chevrette M.G."/>
            <person name="De Carvalho L.P.S."/>
            <person name="Shen B."/>
        </authorList>
    </citation>
    <scope>NUCLEOTIDE SEQUENCE [LARGE SCALE GENOMIC DNA]</scope>
    <source>
        <strain evidence="2 3">NPDC053399</strain>
    </source>
</reference>
<evidence type="ECO:0000313" key="3">
    <source>
        <dbReference type="Proteomes" id="UP001614394"/>
    </source>
</evidence>
<evidence type="ECO:0000259" key="1">
    <source>
        <dbReference type="Pfam" id="PF04073"/>
    </source>
</evidence>
<gene>
    <name evidence="2" type="ORF">ACIGXA_10080</name>
</gene>
<feature type="domain" description="YbaK/aminoacyl-tRNA synthetase-associated" evidence="1">
    <location>
        <begin position="35"/>
        <end position="146"/>
    </location>
</feature>
<proteinExistence type="predicted"/>
<keyword evidence="3" id="KW-1185">Reference proteome</keyword>
<accession>A0ABW8C377</accession>
<evidence type="ECO:0000313" key="2">
    <source>
        <dbReference type="EMBL" id="MFI9100865.1"/>
    </source>
</evidence>
<dbReference type="Gene3D" id="3.90.960.10">
    <property type="entry name" value="YbaK/aminoacyl-tRNA synthetase-associated domain"/>
    <property type="match status" value="1"/>
</dbReference>
<dbReference type="RefSeq" id="WP_399646571.1">
    <property type="nucleotide sequence ID" value="NZ_JBITYG010000002.1"/>
</dbReference>
<dbReference type="InterPro" id="IPR007214">
    <property type="entry name" value="YbaK/aa-tRNA-synth-assoc-dom"/>
</dbReference>
<organism evidence="2 3">
    <name type="scientific">Streptomyces fildesensis</name>
    <dbReference type="NCBI Taxonomy" id="375757"/>
    <lineage>
        <taxon>Bacteria</taxon>
        <taxon>Bacillati</taxon>
        <taxon>Actinomycetota</taxon>
        <taxon>Actinomycetes</taxon>
        <taxon>Kitasatosporales</taxon>
        <taxon>Streptomycetaceae</taxon>
        <taxon>Streptomyces</taxon>
    </lineage>
</organism>
<dbReference type="SUPFAM" id="SSF55826">
    <property type="entry name" value="YbaK/ProRS associated domain"/>
    <property type="match status" value="1"/>
</dbReference>
<dbReference type="Pfam" id="PF04073">
    <property type="entry name" value="tRNA_edit"/>
    <property type="match status" value="1"/>
</dbReference>
<name>A0ABW8C377_9ACTN</name>
<sequence>MDTYDLLMDLLGRGDARYRLIDHAPEGRTGPASELRGHALVQAAKCLVVRVALGRRTRRYVLAVVPGDRRLDLDGLCDLYGGTEASFAVREVSERLAGCVSGSVTPFALHPDLELVVDPDLLVHDEIFFNAARLDRSVAMATEDYVALAAPRLAKIAGTASR</sequence>
<dbReference type="EMBL" id="JBITYG010000002">
    <property type="protein sequence ID" value="MFI9100865.1"/>
    <property type="molecule type" value="Genomic_DNA"/>
</dbReference>
<protein>
    <submittedName>
        <fullName evidence="2">YbaK/EbsC family protein</fullName>
    </submittedName>
</protein>
<dbReference type="InterPro" id="IPR036754">
    <property type="entry name" value="YbaK/aa-tRNA-synt-asso_dom_sf"/>
</dbReference>
<comment type="caution">
    <text evidence="2">The sequence shown here is derived from an EMBL/GenBank/DDBJ whole genome shotgun (WGS) entry which is preliminary data.</text>
</comment>